<dbReference type="InterPro" id="IPR001279">
    <property type="entry name" value="Metallo-B-lactamas"/>
</dbReference>
<organism evidence="9 10">
    <name type="scientific">Snodgrassella alvi</name>
    <dbReference type="NCBI Taxonomy" id="1196083"/>
    <lineage>
        <taxon>Bacteria</taxon>
        <taxon>Pseudomonadati</taxon>
        <taxon>Pseudomonadota</taxon>
        <taxon>Betaproteobacteria</taxon>
        <taxon>Neisseriales</taxon>
        <taxon>Neisseriaceae</taxon>
        <taxon>Snodgrassella</taxon>
    </lineage>
</organism>
<dbReference type="Pfam" id="PF00753">
    <property type="entry name" value="Lactamase_B"/>
    <property type="match status" value="1"/>
</dbReference>
<keyword evidence="6 7" id="KW-0862">Zinc</keyword>
<dbReference type="GO" id="GO:0046872">
    <property type="term" value="F:metal ion binding"/>
    <property type="evidence" value="ECO:0007669"/>
    <property type="project" value="UniProtKB-KW"/>
</dbReference>
<evidence type="ECO:0000259" key="8">
    <source>
        <dbReference type="SMART" id="SM00849"/>
    </source>
</evidence>
<dbReference type="AlphaFoldDB" id="A0A2N9WWG0"/>
<dbReference type="PANTHER" id="PTHR43705">
    <property type="entry name" value="HYDROXYACYLGLUTATHIONE HYDROLASE"/>
    <property type="match status" value="1"/>
</dbReference>
<comment type="catalytic activity">
    <reaction evidence="1 7">
        <text>an S-(2-hydroxyacyl)glutathione + H2O = a 2-hydroxy carboxylate + glutathione + H(+)</text>
        <dbReference type="Rhea" id="RHEA:21864"/>
        <dbReference type="ChEBI" id="CHEBI:15377"/>
        <dbReference type="ChEBI" id="CHEBI:15378"/>
        <dbReference type="ChEBI" id="CHEBI:57925"/>
        <dbReference type="ChEBI" id="CHEBI:58896"/>
        <dbReference type="ChEBI" id="CHEBI:71261"/>
        <dbReference type="EC" id="3.1.2.6"/>
    </reaction>
</comment>
<feature type="binding site" evidence="7">
    <location>
        <position position="130"/>
    </location>
    <ligand>
        <name>Zn(2+)</name>
        <dbReference type="ChEBI" id="CHEBI:29105"/>
        <label>2</label>
    </ligand>
</feature>
<dbReference type="PANTHER" id="PTHR43705:SF1">
    <property type="entry name" value="HYDROXYACYLGLUTATHIONE HYDROLASE GLOB"/>
    <property type="match status" value="1"/>
</dbReference>
<accession>A0A2N9WWG0</accession>
<evidence type="ECO:0000256" key="2">
    <source>
        <dbReference type="ARBA" id="ARBA00004963"/>
    </source>
</evidence>
<dbReference type="SUPFAM" id="SSF56281">
    <property type="entry name" value="Metallo-hydrolase/oxidoreductase"/>
    <property type="match status" value="1"/>
</dbReference>
<comment type="cofactor">
    <cofactor evidence="7">
        <name>Zn(2+)</name>
        <dbReference type="ChEBI" id="CHEBI:29105"/>
    </cofactor>
    <text evidence="7">Binds 2 Zn(2+) ions per subunit.</text>
</comment>
<feature type="domain" description="Metallo-beta-lactamase" evidence="8">
    <location>
        <begin position="12"/>
        <end position="168"/>
    </location>
</feature>
<dbReference type="UniPathway" id="UPA00619">
    <property type="reaction ID" value="UER00676"/>
</dbReference>
<comment type="subunit">
    <text evidence="7">Monomer.</text>
</comment>
<dbReference type="CDD" id="cd07723">
    <property type="entry name" value="hydroxyacylglutathione_hydrolase_MBL-fold"/>
    <property type="match status" value="1"/>
</dbReference>
<evidence type="ECO:0000256" key="1">
    <source>
        <dbReference type="ARBA" id="ARBA00001623"/>
    </source>
</evidence>
<dbReference type="Proteomes" id="UP000231293">
    <property type="component" value="Unassembled WGS sequence"/>
</dbReference>
<dbReference type="PIRSF" id="PIRSF005457">
    <property type="entry name" value="Glx"/>
    <property type="match status" value="1"/>
</dbReference>
<evidence type="ECO:0000256" key="7">
    <source>
        <dbReference type="HAMAP-Rule" id="MF_01374"/>
    </source>
</evidence>
<evidence type="ECO:0000313" key="10">
    <source>
        <dbReference type="Proteomes" id="UP000231293"/>
    </source>
</evidence>
<dbReference type="EC" id="3.1.2.6" evidence="7"/>
<dbReference type="SMART" id="SM00849">
    <property type="entry name" value="Lactamase_B"/>
    <property type="match status" value="1"/>
</dbReference>
<dbReference type="HAMAP" id="MF_01374">
    <property type="entry name" value="Glyoxalase_2"/>
    <property type="match status" value="1"/>
</dbReference>
<proteinExistence type="inferred from homology"/>
<gene>
    <name evidence="7" type="primary">gloB</name>
    <name evidence="9" type="ORF">BGI32_01295</name>
</gene>
<feature type="binding site" evidence="7">
    <location>
        <position position="108"/>
    </location>
    <ligand>
        <name>Zn(2+)</name>
        <dbReference type="ChEBI" id="CHEBI:29105"/>
        <label>1</label>
    </ligand>
</feature>
<dbReference type="Pfam" id="PF16123">
    <property type="entry name" value="HAGH_C"/>
    <property type="match status" value="1"/>
</dbReference>
<dbReference type="InterPro" id="IPR017782">
    <property type="entry name" value="Hydroxyacylglutathione_Hdrlase"/>
</dbReference>
<reference evidence="9 10" key="1">
    <citation type="journal article" date="2017" name="MBio">
        <title>Type VI secretion-mediated competition in the bee gut microbiome.</title>
        <authorList>
            <person name="Steele M.I."/>
            <person name="Kwong W.K."/>
            <person name="Powell J.E."/>
            <person name="Whiteley M."/>
            <person name="Moran N.A."/>
        </authorList>
    </citation>
    <scope>NUCLEOTIDE SEQUENCE [LARGE SCALE GENOMIC DNA]</scope>
    <source>
        <strain evidence="9 10">App2-2</strain>
    </source>
</reference>
<keyword evidence="5 7" id="KW-0378">Hydrolase</keyword>
<comment type="function">
    <text evidence="7">Thiolesterase that catalyzes the hydrolysis of S-D-lactoyl-glutathione to form glutathione and D-lactic acid.</text>
</comment>
<dbReference type="EMBL" id="MDVB01000006">
    <property type="protein sequence ID" value="PIT18315.1"/>
    <property type="molecule type" value="Genomic_DNA"/>
</dbReference>
<dbReference type="Gene3D" id="3.60.15.10">
    <property type="entry name" value="Ribonuclease Z/Hydroxyacylglutathione hydrolase-like"/>
    <property type="match status" value="1"/>
</dbReference>
<feature type="binding site" evidence="7">
    <location>
        <position position="53"/>
    </location>
    <ligand>
        <name>Zn(2+)</name>
        <dbReference type="ChEBI" id="CHEBI:29105"/>
        <label>1</label>
    </ligand>
</feature>
<feature type="binding site" evidence="7">
    <location>
        <position position="55"/>
    </location>
    <ligand>
        <name>Zn(2+)</name>
        <dbReference type="ChEBI" id="CHEBI:29105"/>
        <label>1</label>
    </ligand>
</feature>
<dbReference type="NCBIfam" id="TIGR03413">
    <property type="entry name" value="GSH_gloB"/>
    <property type="match status" value="1"/>
</dbReference>
<evidence type="ECO:0000256" key="3">
    <source>
        <dbReference type="ARBA" id="ARBA00006759"/>
    </source>
</evidence>
<dbReference type="InterPro" id="IPR036866">
    <property type="entry name" value="RibonucZ/Hydroxyglut_hydro"/>
</dbReference>
<name>A0A2N9WWG0_9NEIS</name>
<comment type="similarity">
    <text evidence="3 7">Belongs to the metallo-beta-lactamase superfamily. Glyoxalase II family.</text>
</comment>
<dbReference type="InterPro" id="IPR035680">
    <property type="entry name" value="Clx_II_MBL"/>
</dbReference>
<dbReference type="RefSeq" id="WP_100113049.1">
    <property type="nucleotide sequence ID" value="NZ_MDVB01000006.1"/>
</dbReference>
<feature type="binding site" evidence="7">
    <location>
        <position position="58"/>
    </location>
    <ligand>
        <name>Zn(2+)</name>
        <dbReference type="ChEBI" id="CHEBI:29105"/>
        <label>2</label>
    </ligand>
</feature>
<protein>
    <recommendedName>
        <fullName evidence="7">Hydroxyacylglutathione hydrolase</fullName>
        <ecNumber evidence="7">3.1.2.6</ecNumber>
    </recommendedName>
    <alternativeName>
        <fullName evidence="7">Glyoxalase II</fullName>
        <shortName evidence="7">Glx II</shortName>
    </alternativeName>
</protein>
<comment type="caution">
    <text evidence="9">The sequence shown here is derived from an EMBL/GenBank/DDBJ whole genome shotgun (WGS) entry which is preliminary data.</text>
</comment>
<evidence type="ECO:0000256" key="4">
    <source>
        <dbReference type="ARBA" id="ARBA00022723"/>
    </source>
</evidence>
<feature type="binding site" evidence="7">
    <location>
        <position position="130"/>
    </location>
    <ligand>
        <name>Zn(2+)</name>
        <dbReference type="ChEBI" id="CHEBI:29105"/>
        <label>1</label>
    </ligand>
</feature>
<dbReference type="GO" id="GO:0019243">
    <property type="term" value="P:methylglyoxal catabolic process to D-lactate via S-lactoyl-glutathione"/>
    <property type="evidence" value="ECO:0007669"/>
    <property type="project" value="UniProtKB-UniRule"/>
</dbReference>
<evidence type="ECO:0000256" key="6">
    <source>
        <dbReference type="ARBA" id="ARBA00022833"/>
    </source>
</evidence>
<comment type="pathway">
    <text evidence="2 7">Secondary metabolite metabolism; methylglyoxal degradation; (R)-lactate from methylglyoxal: step 2/2.</text>
</comment>
<keyword evidence="4 7" id="KW-0479">Metal-binding</keyword>
<dbReference type="InterPro" id="IPR032282">
    <property type="entry name" value="HAGH_C"/>
</dbReference>
<dbReference type="InterPro" id="IPR050110">
    <property type="entry name" value="Glyoxalase_II_hydrolase"/>
</dbReference>
<evidence type="ECO:0000256" key="5">
    <source>
        <dbReference type="ARBA" id="ARBA00022801"/>
    </source>
</evidence>
<evidence type="ECO:0000313" key="9">
    <source>
        <dbReference type="EMBL" id="PIT18315.1"/>
    </source>
</evidence>
<sequence>MMQIVPLPALSDNYIWLLRQGNQAIVVDPGEAAVVKNYLAAQALNLNAIWLTHAHHDHTGGVAALKQHYPQCEVIGWGEWPEVNRAVNEGSEFEAFGQQIAVWHIPGHTADHLAYILADSAGQQRVFCGDTLFSAGCGRVFTGTMAQMFASLQRLNSLPQDTLFYPAHEYTAANLKFAQVVEPDNPAIRQALSQTATLPTLPVSLAHECNINPFLRTSQPPVIASVVQKGLPEQQSTEPLAVFTCLREWKNRF</sequence>
<dbReference type="GO" id="GO:0004416">
    <property type="term" value="F:hydroxyacylglutathione hydrolase activity"/>
    <property type="evidence" value="ECO:0007669"/>
    <property type="project" value="UniProtKB-UniRule"/>
</dbReference>
<feature type="binding site" evidence="7">
    <location>
        <position position="168"/>
    </location>
    <ligand>
        <name>Zn(2+)</name>
        <dbReference type="ChEBI" id="CHEBI:29105"/>
        <label>2</label>
    </ligand>
</feature>
<feature type="binding site" evidence="7">
    <location>
        <position position="57"/>
    </location>
    <ligand>
        <name>Zn(2+)</name>
        <dbReference type="ChEBI" id="CHEBI:29105"/>
        <label>2</label>
    </ligand>
</feature>